<dbReference type="Pfam" id="PF13450">
    <property type="entry name" value="NAD_binding_8"/>
    <property type="match status" value="1"/>
</dbReference>
<feature type="region of interest" description="Disordered" evidence="1">
    <location>
        <begin position="124"/>
        <end position="192"/>
    </location>
</feature>
<dbReference type="Gene3D" id="3.50.50.60">
    <property type="entry name" value="FAD/NAD(P)-binding domain"/>
    <property type="match status" value="2"/>
</dbReference>
<dbReference type="PANTHER" id="PTHR46313:SF3">
    <property type="entry name" value="PROLYCOPENE ISOMERASE, CHLOROPLASTIC"/>
    <property type="match status" value="1"/>
</dbReference>
<dbReference type="Proteomes" id="UP001363151">
    <property type="component" value="Unassembled WGS sequence"/>
</dbReference>
<evidence type="ECO:0000313" key="2">
    <source>
        <dbReference type="EMBL" id="KAK7254963.1"/>
    </source>
</evidence>
<comment type="caution">
    <text evidence="2">The sequence shown here is derived from an EMBL/GenBank/DDBJ whole genome shotgun (WGS) entry which is preliminary data.</text>
</comment>
<accession>A0ABR1GGI1</accession>
<gene>
    <name evidence="2" type="ORF">SO694_00138041</name>
</gene>
<sequence>MAAVALAPPTLAEEVSSFNAAETSVNEAQTAPVATPRQILPKVQFSPAPAQPAAKSVSFVAPVPLVGGGASASKAAPVAKAVPAWSPALPSEAAKAIEASATDASPRALKKLVEEEAVVKRKPLAAINGTNRDAPRPSGDLPPFSDTGSDPYDSASSAGTPRALVWDSPTSSGAGPARRAFTAPSRRVARRQPLKAAADETYDVVVIGSGIGGLSCAGLLAAAGKRVCVLESHYEFGGCAHEYAVGLDGTTIPSARLEELGAEAPPTFKFEAGPSLYSGLSPDASPNPLKHIYQMVGEEPEWITYDKWGAYLPEAPEGYELSIGAENFLEILRRYGGPTAVADWERLASTLRPLAKGVMGLPSTAVRGDLGLLATLGLKYPGPLLAVLKDSSTILAPFDMESPDSPFRVDDPFLRNYLDLIAFLLQGLPAKGTLTAVMAYMVEDFYREGAVMDFPVGGSKGLIDALVRGVTKREGCDARRSTRVEKVVVEGGRAVGVETRKGRIFATEAVVSNADLKNTFDLVDRGVSEAFDEERDRLLKDVPLCKSFMHVHMGVPAHAIPDDAPPQWTVVGPTWDGPIDAPGKVVVVSVPSKLDPSLAPEGYHVIHAYGAGNEPYEPWAAFETASGRNDSPEYRAFKEQRAQPVFDAIAKRAPAALEAAVVTQIASPLTHARYLNRHRGNYGPAIAAGGDVEFPKVTTPLEGYFRCGDSTTAGIGVPAVASSGAQCANALLSVFAQLDLNAKIKM</sequence>
<dbReference type="InterPro" id="IPR045892">
    <property type="entry name" value="CrtISO-like"/>
</dbReference>
<protein>
    <submittedName>
        <fullName evidence="2">All-trans-retinol 13,14-reductase</fullName>
    </submittedName>
</protein>
<proteinExistence type="predicted"/>
<dbReference type="InterPro" id="IPR036188">
    <property type="entry name" value="FAD/NAD-bd_sf"/>
</dbReference>
<name>A0ABR1GGI1_AURAN</name>
<evidence type="ECO:0000313" key="3">
    <source>
        <dbReference type="Proteomes" id="UP001363151"/>
    </source>
</evidence>
<keyword evidence="3" id="KW-1185">Reference proteome</keyword>
<reference evidence="2 3" key="1">
    <citation type="submission" date="2024-03" db="EMBL/GenBank/DDBJ databases">
        <title>Aureococcus anophagefferens CCMP1851 and Kratosvirus quantuckense: Draft genome of a second virus-susceptible host strain in the model system.</title>
        <authorList>
            <person name="Chase E."/>
            <person name="Truchon A.R."/>
            <person name="Schepens W."/>
            <person name="Wilhelm S.W."/>
        </authorList>
    </citation>
    <scope>NUCLEOTIDE SEQUENCE [LARGE SCALE GENOMIC DNA]</scope>
    <source>
        <strain evidence="2 3">CCMP1851</strain>
    </source>
</reference>
<evidence type="ECO:0000256" key="1">
    <source>
        <dbReference type="SAM" id="MobiDB-lite"/>
    </source>
</evidence>
<dbReference type="EMBL" id="JBBJCI010000011">
    <property type="protein sequence ID" value="KAK7254963.1"/>
    <property type="molecule type" value="Genomic_DNA"/>
</dbReference>
<dbReference type="PANTHER" id="PTHR46313">
    <property type="match status" value="1"/>
</dbReference>
<organism evidence="2 3">
    <name type="scientific">Aureococcus anophagefferens</name>
    <name type="common">Harmful bloom alga</name>
    <dbReference type="NCBI Taxonomy" id="44056"/>
    <lineage>
        <taxon>Eukaryota</taxon>
        <taxon>Sar</taxon>
        <taxon>Stramenopiles</taxon>
        <taxon>Ochrophyta</taxon>
        <taxon>Pelagophyceae</taxon>
        <taxon>Pelagomonadales</taxon>
        <taxon>Pelagomonadaceae</taxon>
        <taxon>Aureococcus</taxon>
    </lineage>
</organism>
<dbReference type="SUPFAM" id="SSF51905">
    <property type="entry name" value="FAD/NAD(P)-binding domain"/>
    <property type="match status" value="1"/>
</dbReference>